<keyword evidence="1" id="KW-0175">Coiled coil</keyword>
<evidence type="ECO:0000313" key="2">
    <source>
        <dbReference type="EMBL" id="PUE00871.1"/>
    </source>
</evidence>
<dbReference type="AlphaFoldDB" id="A0A6N4DRC3"/>
<reference evidence="2 3" key="1">
    <citation type="submission" date="2018-01" db="EMBL/GenBank/DDBJ databases">
        <title>Novel co-symbiosis in the lucinid bivalve Phacoides pectinatus.</title>
        <authorList>
            <person name="Lim S.J."/>
            <person name="Davis B.G."/>
            <person name="Gill D.E."/>
            <person name="Engel A.S."/>
            <person name="Anderson L.C."/>
            <person name="Campbell B.J."/>
        </authorList>
    </citation>
    <scope>NUCLEOTIDE SEQUENCE [LARGE SCALE GENOMIC DNA]</scope>
    <source>
        <strain evidence="2">N3_P5</strain>
    </source>
</reference>
<evidence type="ECO:0000313" key="3">
    <source>
        <dbReference type="Proteomes" id="UP000250928"/>
    </source>
</evidence>
<organism evidence="2 3">
    <name type="scientific">Candidatus Sedimenticola endophacoides</name>
    <dbReference type="NCBI Taxonomy" id="2548426"/>
    <lineage>
        <taxon>Bacteria</taxon>
        <taxon>Pseudomonadati</taxon>
        <taxon>Pseudomonadota</taxon>
        <taxon>Gammaproteobacteria</taxon>
        <taxon>Chromatiales</taxon>
        <taxon>Sedimenticolaceae</taxon>
        <taxon>Sedimenticola</taxon>
    </lineage>
</organism>
<sequence>MKRKKLLTKVADFFNLSKRKQCERQDKLKELLAQLRDKEHKLCRRIAAEEDRGRAKRWEKEVQIIHAQRIKGIRQLKELNCDD</sequence>
<gene>
    <name evidence="2" type="ORF">C3L24_08775</name>
</gene>
<name>A0A6N4DRC3_9GAMM</name>
<evidence type="ECO:0000256" key="1">
    <source>
        <dbReference type="SAM" id="Coils"/>
    </source>
</evidence>
<feature type="coiled-coil region" evidence="1">
    <location>
        <begin position="18"/>
        <end position="52"/>
    </location>
</feature>
<comment type="caution">
    <text evidence="2">The sequence shown here is derived from an EMBL/GenBank/DDBJ whole genome shotgun (WGS) entry which is preliminary data.</text>
</comment>
<protein>
    <submittedName>
        <fullName evidence="2">Uncharacterized protein</fullName>
    </submittedName>
</protein>
<dbReference type="Proteomes" id="UP000250928">
    <property type="component" value="Unassembled WGS sequence"/>
</dbReference>
<proteinExistence type="predicted"/>
<accession>A0A6N4DRC3</accession>
<dbReference type="EMBL" id="PQCO01000212">
    <property type="protein sequence ID" value="PUE00871.1"/>
    <property type="molecule type" value="Genomic_DNA"/>
</dbReference>